<dbReference type="InterPro" id="IPR011611">
    <property type="entry name" value="PfkB_dom"/>
</dbReference>
<dbReference type="FunFam" id="3.40.1190.20:FF:000002">
    <property type="entry name" value="Bifunctional protein HldE"/>
    <property type="match status" value="1"/>
</dbReference>
<dbReference type="GO" id="GO:0097171">
    <property type="term" value="P:ADP-L-glycero-beta-D-manno-heptose biosynthetic process"/>
    <property type="evidence" value="ECO:0007669"/>
    <property type="project" value="UniProtKB-UniPathway"/>
</dbReference>
<evidence type="ECO:0000256" key="16">
    <source>
        <dbReference type="HAMAP-Rule" id="MF_01603"/>
    </source>
</evidence>
<dbReference type="Pfam" id="PF00294">
    <property type="entry name" value="PfkB"/>
    <property type="match status" value="1"/>
</dbReference>
<sequence length="465" mass="50219">MLDRYWSGGAERVSPEAPVPVVQISEIEERPGGAGNVALNIASLGGAVTLLGVVGRDTEGDSLQRALTEHGVQCDFQQEEGVRTSTKLRVLSRHQQLIRLDFENRFDQLSLEAMLERYKRQLEQHDVVVLSDYGKGTLSDVQTMIQLARSAGKEVLIDPKGDDFSKYRGATLMTPNFSEFEAVVGTCSGNEDVVEKGEQLRQQLVMDALLITRGEDGMTLLCPGSEEGDGPFHHPTHAREVYDVTGAGDTVIATIAAGLAAGATRQDAVATANLAAGIVVGKLGTATTTVAELHHAAHDPEEGGFGILTEDELQQAIEYAHARGEKVVMTNGCFDLLHTGHVTYLAEARKLGNRLIVAVNSDESVRQLKGDVNGVSRPINGIEQRMTVLAALESVDWVVPFTEETPERLYCRVLPDMIVKGGDYRPEEVAGGECVIANGGSVEILKFVEGHSTTSMIERMKGTEE</sequence>
<comment type="subunit">
    <text evidence="4 16">Homodimer.</text>
</comment>
<dbReference type="HAMAP" id="MF_01603">
    <property type="entry name" value="HldE"/>
    <property type="match status" value="1"/>
</dbReference>
<evidence type="ECO:0000259" key="18">
    <source>
        <dbReference type="Pfam" id="PF01467"/>
    </source>
</evidence>
<dbReference type="NCBIfam" id="TIGR02199">
    <property type="entry name" value="rfaE_dom_II"/>
    <property type="match status" value="1"/>
</dbReference>
<comment type="function">
    <text evidence="1 16">Catalyzes the phosphorylation of D-glycero-D-manno-heptose 7-phosphate at the C-1 position to selectively form D-glycero-beta-D-manno-heptose-1,7-bisphosphate.</text>
</comment>
<feature type="region of interest" description="Cytidylyltransferase" evidence="16">
    <location>
        <begin position="329"/>
        <end position="465"/>
    </location>
</feature>
<dbReference type="PANTHER" id="PTHR46969">
    <property type="entry name" value="BIFUNCTIONAL PROTEIN HLDE"/>
    <property type="match status" value="1"/>
</dbReference>
<keyword evidence="11 16" id="KW-0119">Carbohydrate metabolism</keyword>
<evidence type="ECO:0000256" key="5">
    <source>
        <dbReference type="ARBA" id="ARBA00022679"/>
    </source>
</evidence>
<dbReference type="Gene3D" id="3.40.50.620">
    <property type="entry name" value="HUPs"/>
    <property type="match status" value="1"/>
</dbReference>
<comment type="function">
    <text evidence="2 16">Catalyzes the ADP transfer from ATP to D-glycero-beta-D-manno-heptose 1-phosphate, yielding ADP-D-glycero-beta-D-manno-heptose.</text>
</comment>
<dbReference type="FunFam" id="3.40.50.620:FF:000028">
    <property type="entry name" value="Bifunctional protein HldE"/>
    <property type="match status" value="1"/>
</dbReference>
<comment type="pathway">
    <text evidence="16">Nucleotide-sugar biosynthesis; ADP-L-glycero-beta-D-manno-heptose biosynthesis; ADP-L-glycero-beta-D-manno-heptose from D-glycero-beta-D-manno-heptose 7-phosphate: step 1/4.</text>
</comment>
<dbReference type="AlphaFoldDB" id="A0A8J6NYY3"/>
<comment type="pathway">
    <text evidence="16">Nucleotide-sugar biosynthesis; ADP-L-glycero-beta-D-manno-heptose biosynthesis; ADP-L-glycero-beta-D-manno-heptose from D-glycero-beta-D-manno-heptose 7-phosphate: step 3/4.</text>
</comment>
<dbReference type="CDD" id="cd01172">
    <property type="entry name" value="RfaE_like"/>
    <property type="match status" value="1"/>
</dbReference>
<reference evidence="19 20" key="1">
    <citation type="submission" date="2020-08" db="EMBL/GenBank/DDBJ databases">
        <title>Bridging the membrane lipid divide: bacteria of the FCB group superphylum have the potential to synthesize archaeal ether lipids.</title>
        <authorList>
            <person name="Villanueva L."/>
            <person name="Von Meijenfeldt F.A.B."/>
            <person name="Westbye A.B."/>
            <person name="Yadav S."/>
            <person name="Hopmans E.C."/>
            <person name="Dutilh B.E."/>
            <person name="Sinninghe Damste J.S."/>
        </authorList>
    </citation>
    <scope>NUCLEOTIDE SEQUENCE [LARGE SCALE GENOMIC DNA]</scope>
    <source>
        <strain evidence="19">NIOZ-UU100</strain>
    </source>
</reference>
<dbReference type="GO" id="GO:0005829">
    <property type="term" value="C:cytosol"/>
    <property type="evidence" value="ECO:0007669"/>
    <property type="project" value="TreeGrafter"/>
</dbReference>
<evidence type="ECO:0000256" key="7">
    <source>
        <dbReference type="ARBA" id="ARBA00022741"/>
    </source>
</evidence>
<name>A0A8J6NYY3_9GAMM</name>
<evidence type="ECO:0000256" key="1">
    <source>
        <dbReference type="ARBA" id="ARBA00002319"/>
    </source>
</evidence>
<evidence type="ECO:0000256" key="12">
    <source>
        <dbReference type="ARBA" id="ARBA00047428"/>
    </source>
</evidence>
<comment type="pathway">
    <text evidence="3">Bacterial outer membrane biogenesis; LPS core biosynthesis.</text>
</comment>
<dbReference type="PROSITE" id="PS00583">
    <property type="entry name" value="PFKB_KINASES_1"/>
    <property type="match status" value="1"/>
</dbReference>
<dbReference type="NCBIfam" id="TIGR02198">
    <property type="entry name" value="rfaE_dom_I"/>
    <property type="match status" value="1"/>
</dbReference>
<evidence type="ECO:0000256" key="4">
    <source>
        <dbReference type="ARBA" id="ARBA00011738"/>
    </source>
</evidence>
<dbReference type="GO" id="GO:0033786">
    <property type="term" value="F:heptose-1-phosphate adenylyltransferase activity"/>
    <property type="evidence" value="ECO:0007669"/>
    <property type="project" value="UniProtKB-UniRule"/>
</dbReference>
<comment type="similarity">
    <text evidence="15 16">In the C-terminal section; belongs to the cytidylyltransferase family.</text>
</comment>
<dbReference type="InterPro" id="IPR011914">
    <property type="entry name" value="RfaE_dom_II"/>
</dbReference>
<dbReference type="GO" id="GO:0005524">
    <property type="term" value="F:ATP binding"/>
    <property type="evidence" value="ECO:0007669"/>
    <property type="project" value="UniProtKB-UniRule"/>
</dbReference>
<feature type="domain" description="Cytidyltransferase-like" evidence="18">
    <location>
        <begin position="329"/>
        <end position="424"/>
    </location>
</feature>
<dbReference type="GO" id="GO:0016773">
    <property type="term" value="F:phosphotransferase activity, alcohol group as acceptor"/>
    <property type="evidence" value="ECO:0007669"/>
    <property type="project" value="InterPro"/>
</dbReference>
<evidence type="ECO:0000256" key="14">
    <source>
        <dbReference type="ARBA" id="ARBA00060955"/>
    </source>
</evidence>
<evidence type="ECO:0000256" key="3">
    <source>
        <dbReference type="ARBA" id="ARBA00004713"/>
    </source>
</evidence>
<dbReference type="EC" id="2.7.7.70" evidence="16"/>
<keyword evidence="8 16" id="KW-0418">Kinase</keyword>
<evidence type="ECO:0000256" key="10">
    <source>
        <dbReference type="ARBA" id="ARBA00023268"/>
    </source>
</evidence>
<dbReference type="GO" id="GO:0033785">
    <property type="term" value="F:heptose 7-phosphate kinase activity"/>
    <property type="evidence" value="ECO:0007669"/>
    <property type="project" value="UniProtKB-UniRule"/>
</dbReference>
<dbReference type="InterPro" id="IPR023030">
    <property type="entry name" value="Bifunc_HldE"/>
</dbReference>
<dbReference type="Gene3D" id="3.40.1190.20">
    <property type="match status" value="1"/>
</dbReference>
<keyword evidence="10 16" id="KW-0511">Multifunctional enzyme</keyword>
<dbReference type="GO" id="GO:0009244">
    <property type="term" value="P:lipopolysaccharide core region biosynthetic process"/>
    <property type="evidence" value="ECO:0007669"/>
    <property type="project" value="UniProtKB-UniPathway"/>
</dbReference>
<dbReference type="InterPro" id="IPR002173">
    <property type="entry name" value="Carboh/pur_kinase_PfkB_CS"/>
</dbReference>
<dbReference type="NCBIfam" id="NF008454">
    <property type="entry name" value="PRK11316.1"/>
    <property type="match status" value="1"/>
</dbReference>
<evidence type="ECO:0000259" key="17">
    <source>
        <dbReference type="Pfam" id="PF00294"/>
    </source>
</evidence>
<dbReference type="SUPFAM" id="SSF52374">
    <property type="entry name" value="Nucleotidylyl transferase"/>
    <property type="match status" value="1"/>
</dbReference>
<evidence type="ECO:0000313" key="19">
    <source>
        <dbReference type="EMBL" id="MBC8520344.1"/>
    </source>
</evidence>
<organism evidence="19 20">
    <name type="scientific">Candidatus Thiopontia autotrophica</name>
    <dbReference type="NCBI Taxonomy" id="2841688"/>
    <lineage>
        <taxon>Bacteria</taxon>
        <taxon>Pseudomonadati</taxon>
        <taxon>Pseudomonadota</taxon>
        <taxon>Gammaproteobacteria</taxon>
        <taxon>Candidatus Thiopontia</taxon>
    </lineage>
</organism>
<dbReference type="InterPro" id="IPR004821">
    <property type="entry name" value="Cyt_trans-like"/>
</dbReference>
<dbReference type="EC" id="2.7.1.167" evidence="16"/>
<dbReference type="Pfam" id="PF01467">
    <property type="entry name" value="CTP_transf_like"/>
    <property type="match status" value="1"/>
</dbReference>
<dbReference type="PANTHER" id="PTHR46969:SF1">
    <property type="entry name" value="BIFUNCTIONAL PROTEIN HLDE"/>
    <property type="match status" value="1"/>
</dbReference>
<evidence type="ECO:0000256" key="8">
    <source>
        <dbReference type="ARBA" id="ARBA00022777"/>
    </source>
</evidence>
<comment type="caution">
    <text evidence="19">The sequence shown here is derived from an EMBL/GenBank/DDBJ whole genome shotgun (WGS) entry which is preliminary data.</text>
</comment>
<proteinExistence type="inferred from homology"/>
<evidence type="ECO:0000256" key="13">
    <source>
        <dbReference type="ARBA" id="ARBA00052873"/>
    </source>
</evidence>
<evidence type="ECO:0000256" key="6">
    <source>
        <dbReference type="ARBA" id="ARBA00022695"/>
    </source>
</evidence>
<evidence type="ECO:0000256" key="11">
    <source>
        <dbReference type="ARBA" id="ARBA00023277"/>
    </source>
</evidence>
<comment type="catalytic activity">
    <reaction evidence="12 16">
        <text>D-glycero-beta-D-manno-heptose 1-phosphate + ATP + H(+) = ADP-D-glycero-beta-D-manno-heptose + diphosphate</text>
        <dbReference type="Rhea" id="RHEA:27465"/>
        <dbReference type="ChEBI" id="CHEBI:15378"/>
        <dbReference type="ChEBI" id="CHEBI:30616"/>
        <dbReference type="ChEBI" id="CHEBI:33019"/>
        <dbReference type="ChEBI" id="CHEBI:59967"/>
        <dbReference type="ChEBI" id="CHEBI:61593"/>
        <dbReference type="EC" id="2.7.7.70"/>
    </reaction>
</comment>
<dbReference type="Proteomes" id="UP000654401">
    <property type="component" value="Unassembled WGS sequence"/>
</dbReference>
<feature type="domain" description="Carbohydrate kinase PfkB" evidence="17">
    <location>
        <begin position="17"/>
        <end position="288"/>
    </location>
</feature>
<dbReference type="InterPro" id="IPR029056">
    <property type="entry name" value="Ribokinase-like"/>
</dbReference>
<dbReference type="InterPro" id="IPR011913">
    <property type="entry name" value="RfaE_dom_I"/>
</dbReference>
<evidence type="ECO:0000256" key="9">
    <source>
        <dbReference type="ARBA" id="ARBA00022840"/>
    </source>
</evidence>
<dbReference type="UniPathway" id="UPA00958"/>
<dbReference type="NCBIfam" id="TIGR00125">
    <property type="entry name" value="cyt_tran_rel"/>
    <property type="match status" value="1"/>
</dbReference>
<gene>
    <name evidence="16 19" type="primary">hldE</name>
    <name evidence="19" type="ORF">H8D24_08090</name>
</gene>
<evidence type="ECO:0000256" key="2">
    <source>
        <dbReference type="ARBA" id="ARBA00003753"/>
    </source>
</evidence>
<feature type="active site" evidence="16">
    <location>
        <position position="249"/>
    </location>
</feature>
<evidence type="ECO:0000313" key="20">
    <source>
        <dbReference type="Proteomes" id="UP000654401"/>
    </source>
</evidence>
<feature type="region of interest" description="Ribokinase" evidence="16">
    <location>
        <begin position="1"/>
        <end position="301"/>
    </location>
</feature>
<feature type="binding site" evidence="16">
    <location>
        <begin position="176"/>
        <end position="179"/>
    </location>
    <ligand>
        <name>ATP</name>
        <dbReference type="ChEBI" id="CHEBI:30616"/>
    </ligand>
</feature>
<evidence type="ECO:0000256" key="15">
    <source>
        <dbReference type="ARBA" id="ARBA00061122"/>
    </source>
</evidence>
<accession>A0A8J6NYY3</accession>
<comment type="similarity">
    <text evidence="14 16">In the N-terminal section; belongs to the carbohydrate kinase PfkB family.</text>
</comment>
<keyword evidence="7 16" id="KW-0547">Nucleotide-binding</keyword>
<dbReference type="UniPathway" id="UPA00356">
    <property type="reaction ID" value="UER00437"/>
</dbReference>
<keyword evidence="5 16" id="KW-0808">Transferase</keyword>
<dbReference type="InterPro" id="IPR014729">
    <property type="entry name" value="Rossmann-like_a/b/a_fold"/>
</dbReference>
<protein>
    <recommendedName>
        <fullName evidence="16">Bifunctional protein HldE</fullName>
    </recommendedName>
    <domain>
        <recommendedName>
            <fullName evidence="16">D-beta-D-heptose 7-phosphate kinase</fullName>
            <ecNumber evidence="16">2.7.1.167</ecNumber>
        </recommendedName>
        <alternativeName>
            <fullName evidence="16">D-beta-D-heptose 7-phosphotransferase</fullName>
        </alternativeName>
        <alternativeName>
            <fullName evidence="16">D-glycero-beta-D-manno-heptose-7-phosphate kinase</fullName>
        </alternativeName>
    </domain>
    <domain>
        <recommendedName>
            <fullName evidence="16">D-beta-D-heptose 1-phosphate adenylyltransferase</fullName>
            <ecNumber evidence="16">2.7.7.70</ecNumber>
        </recommendedName>
        <alternativeName>
            <fullName evidence="16">D-glycero-beta-D-manno-heptose 1-phosphate adenylyltransferase</fullName>
        </alternativeName>
    </domain>
</protein>
<comment type="catalytic activity">
    <reaction evidence="13 16">
        <text>D-glycero-beta-D-manno-heptose 7-phosphate + ATP = D-glycero-beta-D-manno-heptose 1,7-bisphosphate + ADP + H(+)</text>
        <dbReference type="Rhea" id="RHEA:27473"/>
        <dbReference type="ChEBI" id="CHEBI:15378"/>
        <dbReference type="ChEBI" id="CHEBI:30616"/>
        <dbReference type="ChEBI" id="CHEBI:60204"/>
        <dbReference type="ChEBI" id="CHEBI:60208"/>
        <dbReference type="ChEBI" id="CHEBI:456216"/>
        <dbReference type="EC" id="2.7.1.167"/>
    </reaction>
</comment>
<dbReference type="SUPFAM" id="SSF53613">
    <property type="entry name" value="Ribokinase-like"/>
    <property type="match status" value="1"/>
</dbReference>
<dbReference type="EMBL" id="JACNFK010000039">
    <property type="protein sequence ID" value="MBC8520344.1"/>
    <property type="molecule type" value="Genomic_DNA"/>
</dbReference>
<keyword evidence="6 16" id="KW-0548">Nucleotidyltransferase</keyword>
<keyword evidence="9 16" id="KW-0067">ATP-binding</keyword>